<evidence type="ECO:0000313" key="2">
    <source>
        <dbReference type="Proteomes" id="UP000315017"/>
    </source>
</evidence>
<accession>A0A517YEP6</accession>
<dbReference type="EMBL" id="CP036274">
    <property type="protein sequence ID" value="QDU28689.1"/>
    <property type="molecule type" value="Genomic_DNA"/>
</dbReference>
<organism evidence="1 2">
    <name type="scientific">Anatilimnocola aggregata</name>
    <dbReference type="NCBI Taxonomy" id="2528021"/>
    <lineage>
        <taxon>Bacteria</taxon>
        <taxon>Pseudomonadati</taxon>
        <taxon>Planctomycetota</taxon>
        <taxon>Planctomycetia</taxon>
        <taxon>Pirellulales</taxon>
        <taxon>Pirellulaceae</taxon>
        <taxon>Anatilimnocola</taxon>
    </lineage>
</organism>
<dbReference type="AlphaFoldDB" id="A0A517YEP6"/>
<proteinExistence type="predicted"/>
<reference evidence="1 2" key="1">
    <citation type="submission" date="2019-02" db="EMBL/GenBank/DDBJ databases">
        <title>Deep-cultivation of Planctomycetes and their phenomic and genomic characterization uncovers novel biology.</title>
        <authorList>
            <person name="Wiegand S."/>
            <person name="Jogler M."/>
            <person name="Boedeker C."/>
            <person name="Pinto D."/>
            <person name="Vollmers J."/>
            <person name="Rivas-Marin E."/>
            <person name="Kohn T."/>
            <person name="Peeters S.H."/>
            <person name="Heuer A."/>
            <person name="Rast P."/>
            <person name="Oberbeckmann S."/>
            <person name="Bunk B."/>
            <person name="Jeske O."/>
            <person name="Meyerdierks A."/>
            <person name="Storesund J.E."/>
            <person name="Kallscheuer N."/>
            <person name="Luecker S."/>
            <person name="Lage O.M."/>
            <person name="Pohl T."/>
            <person name="Merkel B.J."/>
            <person name="Hornburger P."/>
            <person name="Mueller R.-W."/>
            <person name="Bruemmer F."/>
            <person name="Labrenz M."/>
            <person name="Spormann A.M."/>
            <person name="Op den Camp H."/>
            <person name="Overmann J."/>
            <person name="Amann R."/>
            <person name="Jetten M.S.M."/>
            <person name="Mascher T."/>
            <person name="Medema M.H."/>
            <person name="Devos D.P."/>
            <person name="Kaster A.-K."/>
            <person name="Ovreas L."/>
            <person name="Rohde M."/>
            <person name="Galperin M.Y."/>
            <person name="Jogler C."/>
        </authorList>
    </citation>
    <scope>NUCLEOTIDE SEQUENCE [LARGE SCALE GENOMIC DNA]</scope>
    <source>
        <strain evidence="1 2">ETA_A8</strain>
    </source>
</reference>
<evidence type="ECO:0000313" key="1">
    <source>
        <dbReference type="EMBL" id="QDU28689.1"/>
    </source>
</evidence>
<keyword evidence="2" id="KW-1185">Reference proteome</keyword>
<dbReference type="Proteomes" id="UP000315017">
    <property type="component" value="Chromosome"/>
</dbReference>
<name>A0A517YEP6_9BACT</name>
<gene>
    <name evidence="1" type="ORF">ETAA8_37920</name>
</gene>
<protein>
    <submittedName>
        <fullName evidence="1">Uncharacterized protein</fullName>
    </submittedName>
</protein>
<dbReference type="KEGG" id="aagg:ETAA8_37920"/>
<sequence length="89" mass="10579">MPYHVEVRKSGCRFKKLGYFRYYFWPADTSTHKDLRRLAAKVENVVAFGMVRRSSAVLLIPAFELRFEHGIHWLGGECRWKTTTSQTRW</sequence>